<gene>
    <name evidence="1" type="ORF">WKW80_01620</name>
</gene>
<keyword evidence="2" id="KW-1185">Reference proteome</keyword>
<organism evidence="1 2">
    <name type="scientific">Variovorax humicola</name>
    <dbReference type="NCBI Taxonomy" id="1769758"/>
    <lineage>
        <taxon>Bacteria</taxon>
        <taxon>Pseudomonadati</taxon>
        <taxon>Pseudomonadota</taxon>
        <taxon>Betaproteobacteria</taxon>
        <taxon>Burkholderiales</taxon>
        <taxon>Comamonadaceae</taxon>
        <taxon>Variovorax</taxon>
    </lineage>
</organism>
<reference evidence="1 2" key="1">
    <citation type="submission" date="2024-03" db="EMBL/GenBank/DDBJ databases">
        <title>Novel species of the genus Variovorax.</title>
        <authorList>
            <person name="Liu Q."/>
            <person name="Xin Y.-H."/>
        </authorList>
    </citation>
    <scope>NUCLEOTIDE SEQUENCE [LARGE SCALE GENOMIC DNA]</scope>
    <source>
        <strain evidence="1 2">KACC 18501</strain>
    </source>
</reference>
<evidence type="ECO:0000313" key="1">
    <source>
        <dbReference type="EMBL" id="MEJ8820732.1"/>
    </source>
</evidence>
<protein>
    <recommendedName>
        <fullName evidence="3">DUF721 domain-containing protein</fullName>
    </recommendedName>
</protein>
<dbReference type="Proteomes" id="UP001363010">
    <property type="component" value="Unassembled WGS sequence"/>
</dbReference>
<sequence>MSSRFNAITLQQATEASPTLASLAARVRDTNERLRVVLDLIPLEMRSAIQAGPVEDGVWCMLVQGSAAAAKLRQLVPLLQSRLQNKGWDNATIRIKVRSKR</sequence>
<name>A0ABU8VUA2_9BURK</name>
<dbReference type="EMBL" id="JBBKZV010000001">
    <property type="protein sequence ID" value="MEJ8820732.1"/>
    <property type="molecule type" value="Genomic_DNA"/>
</dbReference>
<evidence type="ECO:0008006" key="3">
    <source>
        <dbReference type="Google" id="ProtNLM"/>
    </source>
</evidence>
<evidence type="ECO:0000313" key="2">
    <source>
        <dbReference type="Proteomes" id="UP001363010"/>
    </source>
</evidence>
<dbReference type="RefSeq" id="WP_340361775.1">
    <property type="nucleotide sequence ID" value="NZ_JBBKZV010000001.1"/>
</dbReference>
<proteinExistence type="predicted"/>
<accession>A0ABU8VUA2</accession>
<comment type="caution">
    <text evidence="1">The sequence shown here is derived from an EMBL/GenBank/DDBJ whole genome shotgun (WGS) entry which is preliminary data.</text>
</comment>